<organism evidence="1 2">
    <name type="scientific">Pseudonocardia aurantiaca</name>
    <dbReference type="NCBI Taxonomy" id="75290"/>
    <lineage>
        <taxon>Bacteria</taxon>
        <taxon>Bacillati</taxon>
        <taxon>Actinomycetota</taxon>
        <taxon>Actinomycetes</taxon>
        <taxon>Pseudonocardiales</taxon>
        <taxon>Pseudonocardiaceae</taxon>
        <taxon>Pseudonocardia</taxon>
    </lineage>
</organism>
<name>A0ABW4FT52_9PSEU</name>
<evidence type="ECO:0000313" key="2">
    <source>
        <dbReference type="Proteomes" id="UP001597145"/>
    </source>
</evidence>
<gene>
    <name evidence="1" type="ORF">ACFSCY_27190</name>
</gene>
<dbReference type="EMBL" id="JBHUCP010000023">
    <property type="protein sequence ID" value="MFD1533116.1"/>
    <property type="molecule type" value="Genomic_DNA"/>
</dbReference>
<reference evidence="2" key="1">
    <citation type="journal article" date="2019" name="Int. J. Syst. Evol. Microbiol.">
        <title>The Global Catalogue of Microorganisms (GCM) 10K type strain sequencing project: providing services to taxonomists for standard genome sequencing and annotation.</title>
        <authorList>
            <consortium name="The Broad Institute Genomics Platform"/>
            <consortium name="The Broad Institute Genome Sequencing Center for Infectious Disease"/>
            <person name="Wu L."/>
            <person name="Ma J."/>
        </authorList>
    </citation>
    <scope>NUCLEOTIDE SEQUENCE [LARGE SCALE GENOMIC DNA]</scope>
    <source>
        <strain evidence="2">JCM 12165</strain>
    </source>
</reference>
<accession>A0ABW4FT52</accession>
<protein>
    <submittedName>
        <fullName evidence="1">Uncharacterized protein</fullName>
    </submittedName>
</protein>
<keyword evidence="2" id="KW-1185">Reference proteome</keyword>
<dbReference type="RefSeq" id="WP_343983415.1">
    <property type="nucleotide sequence ID" value="NZ_BAAAJG010000016.1"/>
</dbReference>
<sequence>MLVTLDGHDPAPFTAPVVRAAFLAAVETSPTSSSYTEAVARARAVLATADIEAAMREPTQQTRTRDQVARERRRRLAAERDEQARLRADLVAALDAARRSG</sequence>
<evidence type="ECO:0000313" key="1">
    <source>
        <dbReference type="EMBL" id="MFD1533116.1"/>
    </source>
</evidence>
<dbReference type="Proteomes" id="UP001597145">
    <property type="component" value="Unassembled WGS sequence"/>
</dbReference>
<proteinExistence type="predicted"/>
<comment type="caution">
    <text evidence="1">The sequence shown here is derived from an EMBL/GenBank/DDBJ whole genome shotgun (WGS) entry which is preliminary data.</text>
</comment>